<evidence type="ECO:0000256" key="1">
    <source>
        <dbReference type="SAM" id="MobiDB-lite"/>
    </source>
</evidence>
<dbReference type="GO" id="GO:0016071">
    <property type="term" value="P:mRNA metabolic process"/>
    <property type="evidence" value="ECO:0007669"/>
    <property type="project" value="UniProtKB-ARBA"/>
</dbReference>
<accession>A0A1U7LJV5</accession>
<dbReference type="Proteomes" id="UP000186594">
    <property type="component" value="Unassembled WGS sequence"/>
</dbReference>
<dbReference type="EMBL" id="LXFE01002660">
    <property type="protein sequence ID" value="OLL22873.1"/>
    <property type="molecule type" value="Genomic_DNA"/>
</dbReference>
<feature type="region of interest" description="Disordered" evidence="1">
    <location>
        <begin position="184"/>
        <end position="224"/>
    </location>
</feature>
<dbReference type="Pfam" id="PF15365">
    <property type="entry name" value="PNRC"/>
    <property type="match status" value="1"/>
</dbReference>
<evidence type="ECO:0000313" key="2">
    <source>
        <dbReference type="EMBL" id="OLL22873.1"/>
    </source>
</evidence>
<dbReference type="AlphaFoldDB" id="A0A1U7LJV5"/>
<name>A0A1U7LJV5_NEOID</name>
<proteinExistence type="predicted"/>
<evidence type="ECO:0000313" key="3">
    <source>
        <dbReference type="Proteomes" id="UP000186594"/>
    </source>
</evidence>
<gene>
    <name evidence="2" type="ORF">NEOLI_002399</name>
</gene>
<dbReference type="InterPro" id="IPR028322">
    <property type="entry name" value="PNRC-like_rgn"/>
</dbReference>
<dbReference type="OrthoDB" id="2163405at2759"/>
<reference evidence="2 3" key="1">
    <citation type="submission" date="2016-04" db="EMBL/GenBank/DDBJ databases">
        <title>Evolutionary innovation and constraint leading to complex multicellularity in the Ascomycota.</title>
        <authorList>
            <person name="Cisse O."/>
            <person name="Nguyen A."/>
            <person name="Hewitt D.A."/>
            <person name="Jedd G."/>
            <person name="Stajich J.E."/>
        </authorList>
    </citation>
    <scope>NUCLEOTIDE SEQUENCE [LARGE SCALE GENOMIC DNA]</scope>
    <source>
        <strain evidence="2 3">DAH-3</strain>
    </source>
</reference>
<feature type="non-terminal residue" evidence="2">
    <location>
        <position position="1"/>
    </location>
</feature>
<protein>
    <submittedName>
        <fullName evidence="2">Uncharacterized protein</fullName>
    </submittedName>
</protein>
<sequence>RGDAAEIGHPAAGWLLYKTSTSPPPHRHLISHYLYPVLVSKPLAPMKKHPSSLTKRPRSAETQGQSPSPGHLRTKSSPNPAIFIHSPHHQRRKKRDPDVFSTPVAVQKKKYAGAVFQSSPAPCTLPPPNFSRSVPQKSCLHDKPDIQIPASLSNLRESPLGLRIRQPAAFDTFKSSHPRFFIARPPSRTLSERSSHSSSSESADLTFSMDLVDETPTRKRHPRSIPREENLLTNKSLELESRSKALLAILCEQPHRHRERTLTKPPTASAKYLYDTLAAFRPPVIKHVPIPTSNIETIQLQVQLKQILNIA</sequence>
<keyword evidence="3" id="KW-1185">Reference proteome</keyword>
<feature type="region of interest" description="Disordered" evidence="1">
    <location>
        <begin position="46"/>
        <end position="98"/>
    </location>
</feature>
<comment type="caution">
    <text evidence="2">The sequence shown here is derived from an EMBL/GenBank/DDBJ whole genome shotgun (WGS) entry which is preliminary data.</text>
</comment>
<organism evidence="2 3">
    <name type="scientific">Neolecta irregularis (strain DAH-3)</name>
    <dbReference type="NCBI Taxonomy" id="1198029"/>
    <lineage>
        <taxon>Eukaryota</taxon>
        <taxon>Fungi</taxon>
        <taxon>Dikarya</taxon>
        <taxon>Ascomycota</taxon>
        <taxon>Taphrinomycotina</taxon>
        <taxon>Neolectales</taxon>
        <taxon>Neolectaceae</taxon>
        <taxon>Neolecta</taxon>
    </lineage>
</organism>